<dbReference type="GO" id="GO:0005761">
    <property type="term" value="C:mitochondrial ribosome"/>
    <property type="evidence" value="ECO:0007669"/>
    <property type="project" value="InterPro"/>
</dbReference>
<dbReference type="InterPro" id="IPR009069">
    <property type="entry name" value="Cys_alpha_HP_mot_SF"/>
</dbReference>
<dbReference type="Proteomes" id="UP000261520">
    <property type="component" value="Unplaced"/>
</dbReference>
<name>A0A3B4AAV2_9GOBI</name>
<dbReference type="PANTHER" id="PTHR31278">
    <property type="entry name" value="CHCHD1"/>
    <property type="match status" value="1"/>
</dbReference>
<accession>A0A3B4AAV2</accession>
<evidence type="ECO:0000313" key="1">
    <source>
        <dbReference type="Ensembl" id="ENSPMGP00000014192.1"/>
    </source>
</evidence>
<dbReference type="InterPro" id="IPR033620">
    <property type="entry name" value="Ribosomal_mS37_met"/>
</dbReference>
<keyword evidence="2" id="KW-1185">Reference proteome</keyword>
<organism evidence="1 2">
    <name type="scientific">Periophthalmus magnuspinnatus</name>
    <dbReference type="NCBI Taxonomy" id="409849"/>
    <lineage>
        <taxon>Eukaryota</taxon>
        <taxon>Metazoa</taxon>
        <taxon>Chordata</taxon>
        <taxon>Craniata</taxon>
        <taxon>Vertebrata</taxon>
        <taxon>Euteleostomi</taxon>
        <taxon>Actinopterygii</taxon>
        <taxon>Neopterygii</taxon>
        <taxon>Teleostei</taxon>
        <taxon>Neoteleostei</taxon>
        <taxon>Acanthomorphata</taxon>
        <taxon>Gobiaria</taxon>
        <taxon>Gobiiformes</taxon>
        <taxon>Gobioidei</taxon>
        <taxon>Gobiidae</taxon>
        <taxon>Oxudercinae</taxon>
        <taxon>Periophthalmus</taxon>
    </lineage>
</organism>
<dbReference type="GO" id="GO:0003723">
    <property type="term" value="F:RNA binding"/>
    <property type="evidence" value="ECO:0007669"/>
    <property type="project" value="TreeGrafter"/>
</dbReference>
<protein>
    <recommendedName>
        <fullName evidence="3">Coiled-coil-helix-coiled-coil-helix domain containing 1</fullName>
    </recommendedName>
</protein>
<dbReference type="GO" id="GO:0032543">
    <property type="term" value="P:mitochondrial translation"/>
    <property type="evidence" value="ECO:0007669"/>
    <property type="project" value="InterPro"/>
</dbReference>
<dbReference type="SUPFAM" id="SSF47072">
    <property type="entry name" value="Cysteine alpha-hairpin motif"/>
    <property type="match status" value="1"/>
</dbReference>
<evidence type="ECO:0008006" key="3">
    <source>
        <dbReference type="Google" id="ProtNLM"/>
    </source>
</evidence>
<sequence length="59" mass="6757">MSLMMACWKQNNFVEGLCSSEMQTFYSCVQKAQVSPSTHHFVMIKCGVWFLLGLAMGRY</sequence>
<dbReference type="PANTHER" id="PTHR31278:SF2">
    <property type="entry name" value="SMALL RIBOSOMAL SUBUNIT PROTEIN MS37"/>
    <property type="match status" value="1"/>
</dbReference>
<reference evidence="1" key="1">
    <citation type="submission" date="2025-08" db="UniProtKB">
        <authorList>
            <consortium name="Ensembl"/>
        </authorList>
    </citation>
    <scope>IDENTIFICATION</scope>
</reference>
<dbReference type="GO" id="GO:0005654">
    <property type="term" value="C:nucleoplasm"/>
    <property type="evidence" value="ECO:0007669"/>
    <property type="project" value="TreeGrafter"/>
</dbReference>
<reference evidence="1" key="2">
    <citation type="submission" date="2025-09" db="UniProtKB">
        <authorList>
            <consortium name="Ensembl"/>
        </authorList>
    </citation>
    <scope>IDENTIFICATION</scope>
</reference>
<proteinExistence type="predicted"/>
<dbReference type="Ensembl" id="ENSPMGT00000015145.1">
    <property type="protein sequence ID" value="ENSPMGP00000014192.1"/>
    <property type="gene ID" value="ENSPMGG00000011648.1"/>
</dbReference>
<dbReference type="STRING" id="409849.ENSPMGP00000014192"/>
<evidence type="ECO:0000313" key="2">
    <source>
        <dbReference type="Proteomes" id="UP000261520"/>
    </source>
</evidence>
<dbReference type="AlphaFoldDB" id="A0A3B4AAV2"/>